<keyword evidence="2" id="KW-0418">Kinase</keyword>
<gene>
    <name evidence="2" type="ORF">R3P38DRAFT_427991</name>
</gene>
<evidence type="ECO:0000259" key="1">
    <source>
        <dbReference type="PROSITE" id="PS50011"/>
    </source>
</evidence>
<keyword evidence="3" id="KW-1185">Reference proteome</keyword>
<dbReference type="Proteomes" id="UP001362999">
    <property type="component" value="Unassembled WGS sequence"/>
</dbReference>
<dbReference type="GO" id="GO:0004674">
    <property type="term" value="F:protein serine/threonine kinase activity"/>
    <property type="evidence" value="ECO:0007669"/>
    <property type="project" value="TreeGrafter"/>
</dbReference>
<dbReference type="AlphaFoldDB" id="A0AAW0CN40"/>
<dbReference type="PROSITE" id="PS00109">
    <property type="entry name" value="PROTEIN_KINASE_TYR"/>
    <property type="match status" value="1"/>
</dbReference>
<dbReference type="Pfam" id="PF07714">
    <property type="entry name" value="PK_Tyr_Ser-Thr"/>
    <property type="match status" value="1"/>
</dbReference>
<sequence length="209" mass="22916">MGTSLRACTGRGLSQCLKRRTLRHRGRGDVDRLLLDIAQGLEYLHSVDVIHGDLRGSNILISDEGNACLSDFGLATMIPDTDSTTSMLLSSSSHAGSVRWFAPELIQPASFGLQRFVRTFASDVYAYALVCIELYTGEPPFFQLKDPAVLLGVIDGMRPERPPSMSIPLFELVTSAWAADFRIRPNTWDIVCALHSSGVLSSGYDHPMV</sequence>
<keyword evidence="2" id="KW-0808">Transferase</keyword>
<dbReference type="EMBL" id="JAWWNJ010000015">
    <property type="protein sequence ID" value="KAK7040569.1"/>
    <property type="molecule type" value="Genomic_DNA"/>
</dbReference>
<comment type="caution">
    <text evidence="2">The sequence shown here is derived from an EMBL/GenBank/DDBJ whole genome shotgun (WGS) entry which is preliminary data.</text>
</comment>
<dbReference type="Gene3D" id="1.10.510.10">
    <property type="entry name" value="Transferase(Phosphotransferase) domain 1"/>
    <property type="match status" value="1"/>
</dbReference>
<dbReference type="InterPro" id="IPR001245">
    <property type="entry name" value="Ser-Thr/Tyr_kinase_cat_dom"/>
</dbReference>
<proteinExistence type="predicted"/>
<dbReference type="InterPro" id="IPR051681">
    <property type="entry name" value="Ser/Thr_Kinases-Pseudokinases"/>
</dbReference>
<feature type="domain" description="Protein kinase" evidence="1">
    <location>
        <begin position="1"/>
        <end position="209"/>
    </location>
</feature>
<dbReference type="GO" id="GO:0005524">
    <property type="term" value="F:ATP binding"/>
    <property type="evidence" value="ECO:0007669"/>
    <property type="project" value="InterPro"/>
</dbReference>
<evidence type="ECO:0000313" key="2">
    <source>
        <dbReference type="EMBL" id="KAK7040569.1"/>
    </source>
</evidence>
<dbReference type="PANTHER" id="PTHR44329">
    <property type="entry name" value="SERINE/THREONINE-PROTEIN KINASE TNNI3K-RELATED"/>
    <property type="match status" value="1"/>
</dbReference>
<name>A0AAW0CN40_9AGAR</name>
<organism evidence="2 3">
    <name type="scientific">Favolaschia claudopus</name>
    <dbReference type="NCBI Taxonomy" id="2862362"/>
    <lineage>
        <taxon>Eukaryota</taxon>
        <taxon>Fungi</taxon>
        <taxon>Dikarya</taxon>
        <taxon>Basidiomycota</taxon>
        <taxon>Agaricomycotina</taxon>
        <taxon>Agaricomycetes</taxon>
        <taxon>Agaricomycetidae</taxon>
        <taxon>Agaricales</taxon>
        <taxon>Marasmiineae</taxon>
        <taxon>Mycenaceae</taxon>
        <taxon>Favolaschia</taxon>
    </lineage>
</organism>
<dbReference type="PROSITE" id="PS50011">
    <property type="entry name" value="PROTEIN_KINASE_DOM"/>
    <property type="match status" value="1"/>
</dbReference>
<protein>
    <submittedName>
        <fullName evidence="2">Kinase-like domain-containing protein</fullName>
    </submittedName>
</protein>
<dbReference type="SUPFAM" id="SSF56112">
    <property type="entry name" value="Protein kinase-like (PK-like)"/>
    <property type="match status" value="1"/>
</dbReference>
<accession>A0AAW0CN40</accession>
<dbReference type="InterPro" id="IPR000719">
    <property type="entry name" value="Prot_kinase_dom"/>
</dbReference>
<evidence type="ECO:0000313" key="3">
    <source>
        <dbReference type="Proteomes" id="UP001362999"/>
    </source>
</evidence>
<dbReference type="InterPro" id="IPR011009">
    <property type="entry name" value="Kinase-like_dom_sf"/>
</dbReference>
<reference evidence="2 3" key="1">
    <citation type="journal article" date="2024" name="J Genomics">
        <title>Draft genome sequencing and assembly of Favolaschia claudopus CIRM-BRFM 2984 isolated from oak limbs.</title>
        <authorList>
            <person name="Navarro D."/>
            <person name="Drula E."/>
            <person name="Chaduli D."/>
            <person name="Cazenave R."/>
            <person name="Ahrendt S."/>
            <person name="Wang J."/>
            <person name="Lipzen A."/>
            <person name="Daum C."/>
            <person name="Barry K."/>
            <person name="Grigoriev I.V."/>
            <person name="Favel A."/>
            <person name="Rosso M.N."/>
            <person name="Martin F."/>
        </authorList>
    </citation>
    <scope>NUCLEOTIDE SEQUENCE [LARGE SCALE GENOMIC DNA]</scope>
    <source>
        <strain evidence="2 3">CIRM-BRFM 2984</strain>
    </source>
</reference>
<dbReference type="InterPro" id="IPR008266">
    <property type="entry name" value="Tyr_kinase_AS"/>
</dbReference>